<keyword evidence="5" id="KW-0547">Nucleotide-binding</keyword>
<reference evidence="11" key="1">
    <citation type="submission" date="2016-10" db="EMBL/GenBank/DDBJ databases">
        <authorList>
            <person name="Varghese N."/>
            <person name="Submissions S."/>
        </authorList>
    </citation>
    <scope>NUCLEOTIDE SEQUENCE [LARGE SCALE GENOMIC DNA]</scope>
    <source>
        <strain evidence="11">IBRC-M10078</strain>
    </source>
</reference>
<evidence type="ECO:0000256" key="3">
    <source>
        <dbReference type="ARBA" id="ARBA00022553"/>
    </source>
</evidence>
<protein>
    <recommendedName>
        <fullName evidence="2">histidine kinase</fullName>
        <ecNumber evidence="2">2.7.13.3</ecNumber>
    </recommendedName>
</protein>
<dbReference type="Pfam" id="PF14417">
    <property type="entry name" value="MEDS"/>
    <property type="match status" value="1"/>
</dbReference>
<keyword evidence="7" id="KW-0067">ATP-binding</keyword>
<dbReference type="PANTHER" id="PTHR43065">
    <property type="entry name" value="SENSOR HISTIDINE KINASE"/>
    <property type="match status" value="1"/>
</dbReference>
<dbReference type="InterPro" id="IPR003594">
    <property type="entry name" value="HATPase_dom"/>
</dbReference>
<dbReference type="CDD" id="cd00082">
    <property type="entry name" value="HisKA"/>
    <property type="match status" value="1"/>
</dbReference>
<dbReference type="GO" id="GO:0000155">
    <property type="term" value="F:phosphorelay sensor kinase activity"/>
    <property type="evidence" value="ECO:0007669"/>
    <property type="project" value="InterPro"/>
</dbReference>
<dbReference type="SUPFAM" id="SSF55785">
    <property type="entry name" value="PYP-like sensor domain (PAS domain)"/>
    <property type="match status" value="1"/>
</dbReference>
<evidence type="ECO:0000313" key="10">
    <source>
        <dbReference type="EMBL" id="SDP85306.1"/>
    </source>
</evidence>
<dbReference type="PRINTS" id="PR00344">
    <property type="entry name" value="BCTRLSENSOR"/>
</dbReference>
<dbReference type="OrthoDB" id="9815750at2"/>
<evidence type="ECO:0000256" key="8">
    <source>
        <dbReference type="ARBA" id="ARBA00023012"/>
    </source>
</evidence>
<evidence type="ECO:0000256" key="4">
    <source>
        <dbReference type="ARBA" id="ARBA00022679"/>
    </source>
</evidence>
<dbReference type="NCBIfam" id="TIGR00229">
    <property type="entry name" value="sensory_box"/>
    <property type="match status" value="1"/>
</dbReference>
<dbReference type="SUPFAM" id="SSF55874">
    <property type="entry name" value="ATPase domain of HSP90 chaperone/DNA topoisomerase II/histidine kinase"/>
    <property type="match status" value="1"/>
</dbReference>
<dbReference type="SMART" id="SM00387">
    <property type="entry name" value="HATPase_c"/>
    <property type="match status" value="1"/>
</dbReference>
<gene>
    <name evidence="10" type="ORF">SAMN05216565_10927</name>
</gene>
<dbReference type="Pfam" id="PF02518">
    <property type="entry name" value="HATPase_c"/>
    <property type="match status" value="1"/>
</dbReference>
<dbReference type="AlphaFoldDB" id="A0A1H0W4R0"/>
<dbReference type="InterPro" id="IPR025847">
    <property type="entry name" value="MEDS_domain"/>
</dbReference>
<evidence type="ECO:0000313" key="11">
    <source>
        <dbReference type="Proteomes" id="UP000199159"/>
    </source>
</evidence>
<dbReference type="InterPro" id="IPR036890">
    <property type="entry name" value="HATPase_C_sf"/>
</dbReference>
<evidence type="ECO:0000256" key="1">
    <source>
        <dbReference type="ARBA" id="ARBA00000085"/>
    </source>
</evidence>
<feature type="domain" description="Histidine kinase" evidence="9">
    <location>
        <begin position="357"/>
        <end position="559"/>
    </location>
</feature>
<dbReference type="RefSeq" id="WP_090856564.1">
    <property type="nucleotide sequence ID" value="NZ_FNJU01000009.1"/>
</dbReference>
<dbReference type="InterPro" id="IPR000014">
    <property type="entry name" value="PAS"/>
</dbReference>
<dbReference type="InterPro" id="IPR004358">
    <property type="entry name" value="Sig_transdc_His_kin-like_C"/>
</dbReference>
<dbReference type="GO" id="GO:0005524">
    <property type="term" value="F:ATP binding"/>
    <property type="evidence" value="ECO:0007669"/>
    <property type="project" value="UniProtKB-KW"/>
</dbReference>
<keyword evidence="8" id="KW-0902">Two-component regulatory system</keyword>
<evidence type="ECO:0000256" key="5">
    <source>
        <dbReference type="ARBA" id="ARBA00022741"/>
    </source>
</evidence>
<keyword evidence="6 10" id="KW-0418">Kinase</keyword>
<dbReference type="CDD" id="cd00130">
    <property type="entry name" value="PAS"/>
    <property type="match status" value="1"/>
</dbReference>
<dbReference type="EMBL" id="FNJU01000009">
    <property type="protein sequence ID" value="SDP85306.1"/>
    <property type="molecule type" value="Genomic_DNA"/>
</dbReference>
<name>A0A1H0W4R0_9BACI</name>
<keyword evidence="11" id="KW-1185">Reference proteome</keyword>
<keyword evidence="4" id="KW-0808">Transferase</keyword>
<dbReference type="InterPro" id="IPR036097">
    <property type="entry name" value="HisK_dim/P_sf"/>
</dbReference>
<evidence type="ECO:0000259" key="9">
    <source>
        <dbReference type="PROSITE" id="PS50109"/>
    </source>
</evidence>
<dbReference type="SMART" id="SM00388">
    <property type="entry name" value="HisKA"/>
    <property type="match status" value="1"/>
</dbReference>
<dbReference type="CDD" id="cd00075">
    <property type="entry name" value="HATPase"/>
    <property type="match status" value="1"/>
</dbReference>
<dbReference type="Proteomes" id="UP000199159">
    <property type="component" value="Unassembled WGS sequence"/>
</dbReference>
<dbReference type="PANTHER" id="PTHR43065:SF10">
    <property type="entry name" value="PEROXIDE STRESS-ACTIVATED HISTIDINE KINASE MAK3"/>
    <property type="match status" value="1"/>
</dbReference>
<dbReference type="InterPro" id="IPR035965">
    <property type="entry name" value="PAS-like_dom_sf"/>
</dbReference>
<dbReference type="PROSITE" id="PS50109">
    <property type="entry name" value="HIS_KIN"/>
    <property type="match status" value="1"/>
</dbReference>
<dbReference type="EC" id="2.7.13.3" evidence="2"/>
<dbReference type="Pfam" id="PF00512">
    <property type="entry name" value="HisKA"/>
    <property type="match status" value="1"/>
</dbReference>
<comment type="catalytic activity">
    <reaction evidence="1">
        <text>ATP + protein L-histidine = ADP + protein N-phospho-L-histidine.</text>
        <dbReference type="EC" id="2.7.13.3"/>
    </reaction>
</comment>
<proteinExistence type="predicted"/>
<dbReference type="STRING" id="930152.SAMN05216565_10927"/>
<dbReference type="InterPro" id="IPR003661">
    <property type="entry name" value="HisK_dim/P_dom"/>
</dbReference>
<dbReference type="SUPFAM" id="SSF47384">
    <property type="entry name" value="Homodimeric domain of signal transducing histidine kinase"/>
    <property type="match status" value="1"/>
</dbReference>
<dbReference type="Gene3D" id="1.10.287.130">
    <property type="match status" value="1"/>
</dbReference>
<keyword evidence="3" id="KW-0597">Phosphoprotein</keyword>
<dbReference type="Gene3D" id="3.30.450.20">
    <property type="entry name" value="PAS domain"/>
    <property type="match status" value="1"/>
</dbReference>
<evidence type="ECO:0000256" key="2">
    <source>
        <dbReference type="ARBA" id="ARBA00012438"/>
    </source>
</evidence>
<dbReference type="InterPro" id="IPR005467">
    <property type="entry name" value="His_kinase_dom"/>
</dbReference>
<dbReference type="Gene3D" id="3.30.565.10">
    <property type="entry name" value="Histidine kinase-like ATPase, C-terminal domain"/>
    <property type="match status" value="1"/>
</dbReference>
<evidence type="ECO:0000256" key="7">
    <source>
        <dbReference type="ARBA" id="ARBA00022840"/>
    </source>
</evidence>
<accession>A0A1H0W4R0</accession>
<evidence type="ECO:0000256" key="6">
    <source>
        <dbReference type="ARBA" id="ARBA00022777"/>
    </source>
</evidence>
<organism evidence="10 11">
    <name type="scientific">Litchfieldia salsa</name>
    <dbReference type="NCBI Taxonomy" id="930152"/>
    <lineage>
        <taxon>Bacteria</taxon>
        <taxon>Bacillati</taxon>
        <taxon>Bacillota</taxon>
        <taxon>Bacilli</taxon>
        <taxon>Bacillales</taxon>
        <taxon>Bacillaceae</taxon>
        <taxon>Litchfieldia</taxon>
    </lineage>
</organism>
<sequence>MAIVTSTNSIHPEAALTSNTKINNGSHILYVSSDPEKYIENAVVFISAGFKLNQIILFVDDPEIYSIILKRLTQLGYTEEQLGSIIFANHDEFYHTNDIFDSDRVFQTFENLIGPFLHKNVPIRHWGKVKWLKGQPDLLKKIKVYEIATDEYISKVNSFGVCAYDGMEMTASLHMEMMKYHQYIMSDTNFVTSSFYEKEKQAPSIRMEAKYEEKIINLQNQEFHYKHLLDVMPDAVFISYNESIVYGNRAFFKLLECEPKSLIGKKTLELAHSSFYKKMKASMNGLKDEDQPSPIEGKLVSFSGKSIDIEALSFPFVFQELSDTIITIVRDIKERKDNEKLEIRNGKLSIAGQLAASIAHEVRNPLTTIKGFLKLSQEGSLDLDVYSIIDEEIARIETIASELLVLGKPLSTTLKEADVGKILRNICTLMQSQANMENVSIQLTEMEKNLFILCNEDQIKQVFINIIKNAIEAMEAGGKIRIKAFREFDEVIIEIVDDGKGIPDHIKNKLGEPFYSTKEKGTGLGMMVCYNIIEQHEGQIEFNSTEGQGTTFTIKLPLV</sequence>
<dbReference type="Pfam" id="PF13188">
    <property type="entry name" value="PAS_8"/>
    <property type="match status" value="1"/>
</dbReference>